<dbReference type="EMBL" id="JAFNEN010006354">
    <property type="protein sequence ID" value="KAG8156057.1"/>
    <property type="molecule type" value="Genomic_DNA"/>
</dbReference>
<organism evidence="2 3">
    <name type="scientific">Oedothorax gibbosus</name>
    <dbReference type="NCBI Taxonomy" id="931172"/>
    <lineage>
        <taxon>Eukaryota</taxon>
        <taxon>Metazoa</taxon>
        <taxon>Ecdysozoa</taxon>
        <taxon>Arthropoda</taxon>
        <taxon>Chelicerata</taxon>
        <taxon>Arachnida</taxon>
        <taxon>Araneae</taxon>
        <taxon>Araneomorphae</taxon>
        <taxon>Entelegynae</taxon>
        <taxon>Araneoidea</taxon>
        <taxon>Linyphiidae</taxon>
        <taxon>Erigoninae</taxon>
        <taxon>Oedothorax</taxon>
    </lineage>
</organism>
<feature type="region of interest" description="Disordered" evidence="1">
    <location>
        <begin position="1"/>
        <end position="48"/>
    </location>
</feature>
<keyword evidence="3" id="KW-1185">Reference proteome</keyword>
<evidence type="ECO:0000313" key="3">
    <source>
        <dbReference type="Proteomes" id="UP000827092"/>
    </source>
</evidence>
<gene>
    <name evidence="2" type="ORF">JTE90_000811</name>
</gene>
<accession>A0AAV6TEM5</accession>
<dbReference type="Proteomes" id="UP000827092">
    <property type="component" value="Unassembled WGS sequence"/>
</dbReference>
<protein>
    <submittedName>
        <fullName evidence="2">Uncharacterized protein</fullName>
    </submittedName>
</protein>
<reference evidence="2 3" key="1">
    <citation type="journal article" date="2022" name="Nat. Ecol. Evol.">
        <title>A masculinizing supergene underlies an exaggerated male reproductive morph in a spider.</title>
        <authorList>
            <person name="Hendrickx F."/>
            <person name="De Corte Z."/>
            <person name="Sonet G."/>
            <person name="Van Belleghem S.M."/>
            <person name="Kostlbacher S."/>
            <person name="Vangestel C."/>
        </authorList>
    </citation>
    <scope>NUCLEOTIDE SEQUENCE [LARGE SCALE GENOMIC DNA]</scope>
    <source>
        <strain evidence="2">W744_W776</strain>
    </source>
</reference>
<dbReference type="AlphaFoldDB" id="A0AAV6TEM5"/>
<proteinExistence type="predicted"/>
<evidence type="ECO:0000256" key="1">
    <source>
        <dbReference type="SAM" id="MobiDB-lite"/>
    </source>
</evidence>
<sequence length="72" mass="8239">MRPDETDESAQWAPFGKQNWRCGMNQTPGLRRPMRERSLDPMKGVGCSRQSGRWPWIGIRYGVCNNSPTEGN</sequence>
<comment type="caution">
    <text evidence="2">The sequence shown here is derived from an EMBL/GenBank/DDBJ whole genome shotgun (WGS) entry which is preliminary data.</text>
</comment>
<name>A0AAV6TEM5_9ARAC</name>
<evidence type="ECO:0000313" key="2">
    <source>
        <dbReference type="EMBL" id="KAG8156057.1"/>
    </source>
</evidence>